<gene>
    <name evidence="2" type="ORF">MSPICULIGERA_LOCUS16100</name>
</gene>
<comment type="caution">
    <text evidence="2">The sequence shown here is derived from an EMBL/GenBank/DDBJ whole genome shotgun (WGS) entry which is preliminary data.</text>
</comment>
<reference evidence="2" key="1">
    <citation type="submission" date="2023-06" db="EMBL/GenBank/DDBJ databases">
        <authorList>
            <person name="Delattre M."/>
        </authorList>
    </citation>
    <scope>NUCLEOTIDE SEQUENCE</scope>
    <source>
        <strain evidence="2">AF72</strain>
    </source>
</reference>
<protein>
    <submittedName>
        <fullName evidence="2">Uncharacterized protein</fullName>
    </submittedName>
</protein>
<organism evidence="2 3">
    <name type="scientific">Mesorhabditis spiculigera</name>
    <dbReference type="NCBI Taxonomy" id="96644"/>
    <lineage>
        <taxon>Eukaryota</taxon>
        <taxon>Metazoa</taxon>
        <taxon>Ecdysozoa</taxon>
        <taxon>Nematoda</taxon>
        <taxon>Chromadorea</taxon>
        <taxon>Rhabditida</taxon>
        <taxon>Rhabditina</taxon>
        <taxon>Rhabditomorpha</taxon>
        <taxon>Rhabditoidea</taxon>
        <taxon>Rhabditidae</taxon>
        <taxon>Mesorhabditinae</taxon>
        <taxon>Mesorhabditis</taxon>
    </lineage>
</organism>
<dbReference type="EMBL" id="CATQJA010002652">
    <property type="protein sequence ID" value="CAJ0577835.1"/>
    <property type="molecule type" value="Genomic_DNA"/>
</dbReference>
<sequence length="99" mass="11221">MANTCETFTTTFESTTPSSDPSPDDHQLSVIESPKVYSKAVKPKDLIEKVILSASIEDNIALGKQKQEGEQHEARLESILKTLDELKEDDWRHNTKRCF</sequence>
<dbReference type="AlphaFoldDB" id="A0AA36G9V2"/>
<evidence type="ECO:0000313" key="3">
    <source>
        <dbReference type="Proteomes" id="UP001177023"/>
    </source>
</evidence>
<feature type="non-terminal residue" evidence="2">
    <location>
        <position position="1"/>
    </location>
</feature>
<evidence type="ECO:0000313" key="2">
    <source>
        <dbReference type="EMBL" id="CAJ0577835.1"/>
    </source>
</evidence>
<dbReference type="Proteomes" id="UP001177023">
    <property type="component" value="Unassembled WGS sequence"/>
</dbReference>
<feature type="compositionally biased region" description="Low complexity" evidence="1">
    <location>
        <begin position="1"/>
        <end position="21"/>
    </location>
</feature>
<feature type="region of interest" description="Disordered" evidence="1">
    <location>
        <begin position="1"/>
        <end position="27"/>
    </location>
</feature>
<name>A0AA36G9V2_9BILA</name>
<keyword evidence="3" id="KW-1185">Reference proteome</keyword>
<proteinExistence type="predicted"/>
<evidence type="ECO:0000256" key="1">
    <source>
        <dbReference type="SAM" id="MobiDB-lite"/>
    </source>
</evidence>
<accession>A0AA36G9V2</accession>